<evidence type="ECO:0000259" key="8">
    <source>
        <dbReference type="Pfam" id="PF02384"/>
    </source>
</evidence>
<feature type="domain" description="N6 adenine-specific DNA methyltransferase N-terminal" evidence="9">
    <location>
        <begin position="10"/>
        <end position="157"/>
    </location>
</feature>
<comment type="caution">
    <text evidence="10">The sequence shown here is derived from an EMBL/GenBank/DDBJ whole genome shotgun (WGS) entry which is preliminary data.</text>
</comment>
<dbReference type="InterPro" id="IPR004546">
    <property type="entry name" value="Restrct_endonuc_T1M"/>
</dbReference>
<dbReference type="InterPro" id="IPR003356">
    <property type="entry name" value="DNA_methylase_A-5"/>
</dbReference>
<dbReference type="RefSeq" id="WP_340236282.1">
    <property type="nucleotide sequence ID" value="NZ_JBBEWC010000006.1"/>
</dbReference>
<dbReference type="GO" id="GO:0032259">
    <property type="term" value="P:methylation"/>
    <property type="evidence" value="ECO:0007669"/>
    <property type="project" value="UniProtKB-KW"/>
</dbReference>
<dbReference type="PANTHER" id="PTHR42933">
    <property type="entry name" value="SLR6095 PROTEIN"/>
    <property type="match status" value="1"/>
</dbReference>
<dbReference type="SUPFAM" id="SSF53335">
    <property type="entry name" value="S-adenosyl-L-methionine-dependent methyltransferases"/>
    <property type="match status" value="1"/>
</dbReference>
<gene>
    <name evidence="10" type="ORF">ACFSR2_03135</name>
</gene>
<evidence type="ECO:0000256" key="1">
    <source>
        <dbReference type="ARBA" id="ARBA00006594"/>
    </source>
</evidence>
<evidence type="ECO:0000256" key="2">
    <source>
        <dbReference type="ARBA" id="ARBA00011900"/>
    </source>
</evidence>
<evidence type="ECO:0000313" key="10">
    <source>
        <dbReference type="EMBL" id="MFD2519863.1"/>
    </source>
</evidence>
<dbReference type="CDD" id="cd02440">
    <property type="entry name" value="AdoMet_MTases"/>
    <property type="match status" value="1"/>
</dbReference>
<dbReference type="Pfam" id="PF02384">
    <property type="entry name" value="N6_Mtase"/>
    <property type="match status" value="1"/>
</dbReference>
<evidence type="ECO:0000256" key="7">
    <source>
        <dbReference type="ARBA" id="ARBA00047942"/>
    </source>
</evidence>
<dbReference type="Pfam" id="PF12161">
    <property type="entry name" value="HsdM_N"/>
    <property type="match status" value="1"/>
</dbReference>
<keyword evidence="3 10" id="KW-0489">Methyltransferase</keyword>
<name>A0ABW5J297_9BACT</name>
<dbReference type="EMBL" id="JBHULC010000003">
    <property type="protein sequence ID" value="MFD2519863.1"/>
    <property type="molecule type" value="Genomic_DNA"/>
</dbReference>
<keyword evidence="11" id="KW-1185">Reference proteome</keyword>
<dbReference type="InterPro" id="IPR038333">
    <property type="entry name" value="T1MK-like_N_sf"/>
</dbReference>
<sequence>MTSTTQRAELQARIWKIANDVRGSVDGWDFKQFVLGTLFYRFISENFTNYIEGGDDSIDYANLSDDVITPEIKDDAIKTKGYFIYPSQLFVNIAKTANTNDNLNTDLKTIFDAIESSANGYPSEEDIKGLFADFDTTSTRLGNSVEHKNSRLAAVIKGVSGLNFGNFEDSQIDLFGDAYEFLISNYAANAGKSGGEFFTPQSVSKLIAQLAMHKQTSVNKIYDPAAGSGSLLLQAKKHFDNHIIQEGFFGQEINHTTYNLARMNMFLHNVNYDKFNIALGNTLTDPHFGNDKPFDAIVSNPPYSIPWIGADDPTLINDDRFAPAGVLAPKSKADFAFVLHALNYLSSTGRAALVCFPGIFYRGGAEQKIRKYLVDNNYVETVISLAPNLFYGTSIAVTILVLSKHKADTKTQFMDVSGEEFFKKATNNNVLTDEHIEKIMAMFDTKADVEHIAKSVDNQLIAANDYNLSVSSYIEAKDSREKVDIIQLNAEIATTVEKINALRSSIDAIINEIEA</sequence>
<dbReference type="InterPro" id="IPR002052">
    <property type="entry name" value="DNA_methylase_N6_adenine_CS"/>
</dbReference>
<proteinExistence type="inferred from homology"/>
<dbReference type="GO" id="GO:0009007">
    <property type="term" value="F:site-specific DNA-methyltransferase (adenine-specific) activity"/>
    <property type="evidence" value="ECO:0007669"/>
    <property type="project" value="UniProtKB-EC"/>
</dbReference>
<evidence type="ECO:0000256" key="3">
    <source>
        <dbReference type="ARBA" id="ARBA00022603"/>
    </source>
</evidence>
<reference evidence="11" key="1">
    <citation type="journal article" date="2019" name="Int. J. Syst. Evol. Microbiol.">
        <title>The Global Catalogue of Microorganisms (GCM) 10K type strain sequencing project: providing services to taxonomists for standard genome sequencing and annotation.</title>
        <authorList>
            <consortium name="The Broad Institute Genomics Platform"/>
            <consortium name="The Broad Institute Genome Sequencing Center for Infectious Disease"/>
            <person name="Wu L."/>
            <person name="Ma J."/>
        </authorList>
    </citation>
    <scope>NUCLEOTIDE SEQUENCE [LARGE SCALE GENOMIC DNA]</scope>
    <source>
        <strain evidence="11">KCTC 52344</strain>
    </source>
</reference>
<dbReference type="NCBIfam" id="TIGR00497">
    <property type="entry name" value="hsdM"/>
    <property type="match status" value="1"/>
</dbReference>
<feature type="domain" description="DNA methylase adenine-specific" evidence="8">
    <location>
        <begin position="171"/>
        <end position="481"/>
    </location>
</feature>
<dbReference type="EC" id="2.1.1.72" evidence="2"/>
<accession>A0ABW5J297</accession>
<evidence type="ECO:0000256" key="5">
    <source>
        <dbReference type="ARBA" id="ARBA00022691"/>
    </source>
</evidence>
<dbReference type="Gene3D" id="1.20.1260.30">
    <property type="match status" value="1"/>
</dbReference>
<keyword evidence="4 10" id="KW-0808">Transferase</keyword>
<dbReference type="InterPro" id="IPR022749">
    <property type="entry name" value="D12N6_MeTrfase_N"/>
</dbReference>
<evidence type="ECO:0000313" key="11">
    <source>
        <dbReference type="Proteomes" id="UP001597510"/>
    </source>
</evidence>
<dbReference type="InterPro" id="IPR029063">
    <property type="entry name" value="SAM-dependent_MTases_sf"/>
</dbReference>
<evidence type="ECO:0000259" key="9">
    <source>
        <dbReference type="Pfam" id="PF12161"/>
    </source>
</evidence>
<comment type="similarity">
    <text evidence="1">Belongs to the N(4)/N(6)-methyltransferase family.</text>
</comment>
<keyword evidence="5" id="KW-0949">S-adenosyl-L-methionine</keyword>
<dbReference type="PANTHER" id="PTHR42933:SF1">
    <property type="entry name" value="SITE-SPECIFIC DNA-METHYLTRANSFERASE (ADENINE-SPECIFIC)"/>
    <property type="match status" value="1"/>
</dbReference>
<evidence type="ECO:0000256" key="4">
    <source>
        <dbReference type="ARBA" id="ARBA00022679"/>
    </source>
</evidence>
<organism evidence="10 11">
    <name type="scientific">Emticicia soli</name>
    <dbReference type="NCBI Taxonomy" id="2027878"/>
    <lineage>
        <taxon>Bacteria</taxon>
        <taxon>Pseudomonadati</taxon>
        <taxon>Bacteroidota</taxon>
        <taxon>Cytophagia</taxon>
        <taxon>Cytophagales</taxon>
        <taxon>Leadbetterellaceae</taxon>
        <taxon>Emticicia</taxon>
    </lineage>
</organism>
<dbReference type="Proteomes" id="UP001597510">
    <property type="component" value="Unassembled WGS sequence"/>
</dbReference>
<dbReference type="PROSITE" id="PS00092">
    <property type="entry name" value="N6_MTASE"/>
    <property type="match status" value="1"/>
</dbReference>
<protein>
    <recommendedName>
        <fullName evidence="2">site-specific DNA-methyltransferase (adenine-specific)</fullName>
        <ecNumber evidence="2">2.1.1.72</ecNumber>
    </recommendedName>
</protein>
<keyword evidence="6" id="KW-0680">Restriction system</keyword>
<comment type="catalytic activity">
    <reaction evidence="7">
        <text>a 2'-deoxyadenosine in DNA + S-adenosyl-L-methionine = an N(6)-methyl-2'-deoxyadenosine in DNA + S-adenosyl-L-homocysteine + H(+)</text>
        <dbReference type="Rhea" id="RHEA:15197"/>
        <dbReference type="Rhea" id="RHEA-COMP:12418"/>
        <dbReference type="Rhea" id="RHEA-COMP:12419"/>
        <dbReference type="ChEBI" id="CHEBI:15378"/>
        <dbReference type="ChEBI" id="CHEBI:57856"/>
        <dbReference type="ChEBI" id="CHEBI:59789"/>
        <dbReference type="ChEBI" id="CHEBI:90615"/>
        <dbReference type="ChEBI" id="CHEBI:90616"/>
        <dbReference type="EC" id="2.1.1.72"/>
    </reaction>
</comment>
<dbReference type="Gene3D" id="3.40.50.150">
    <property type="entry name" value="Vaccinia Virus protein VP39"/>
    <property type="match status" value="1"/>
</dbReference>
<dbReference type="InterPro" id="IPR051537">
    <property type="entry name" value="DNA_Adenine_Mtase"/>
</dbReference>
<dbReference type="PRINTS" id="PR00507">
    <property type="entry name" value="N12N6MTFRASE"/>
</dbReference>
<evidence type="ECO:0000256" key="6">
    <source>
        <dbReference type="ARBA" id="ARBA00022747"/>
    </source>
</evidence>